<accession>A0A3G5A2D7</accession>
<organism evidence="1">
    <name type="scientific">Harvfovirus sp</name>
    <dbReference type="NCBI Taxonomy" id="2487768"/>
    <lineage>
        <taxon>Viruses</taxon>
        <taxon>Varidnaviria</taxon>
        <taxon>Bamfordvirae</taxon>
        <taxon>Nucleocytoviricota</taxon>
        <taxon>Megaviricetes</taxon>
        <taxon>Imitervirales</taxon>
        <taxon>Mimiviridae</taxon>
        <taxon>Klosneuvirinae</taxon>
    </lineage>
</organism>
<protein>
    <submittedName>
        <fullName evidence="1">Uncharacterized protein</fullName>
    </submittedName>
</protein>
<sequence length="225" mass="26249">MTDRKWYHPIGAMLLSYDIVASCLIQTYGSRTTEDILDAFTMAGCRIFPRLMPSYPGSQLDKFRYEGDLYRYCNFYNTFLDGAIGVPINDRPNKVWREILLASQAIDDKIYTKAADQFNLDEKRITILIDHTDWLDTLPLPIARGYFLYGVGEALVSFRDAKLIDRWYEIVKTKHAYFWAIFIVQKPTVAIITIDIPRVLIDIVISYSNWELHSREKVMRELSQL</sequence>
<evidence type="ECO:0000313" key="1">
    <source>
        <dbReference type="EMBL" id="AYV81388.1"/>
    </source>
</evidence>
<name>A0A3G5A2D7_9VIRU</name>
<proteinExistence type="predicted"/>
<reference evidence="1" key="1">
    <citation type="submission" date="2018-10" db="EMBL/GenBank/DDBJ databases">
        <title>Hidden diversity of soil giant viruses.</title>
        <authorList>
            <person name="Schulz F."/>
            <person name="Alteio L."/>
            <person name="Goudeau D."/>
            <person name="Ryan E.M."/>
            <person name="Malmstrom R.R."/>
            <person name="Blanchard J."/>
            <person name="Woyke T."/>
        </authorList>
    </citation>
    <scope>NUCLEOTIDE SEQUENCE</scope>
    <source>
        <strain evidence="1">HAV1</strain>
    </source>
</reference>
<dbReference type="EMBL" id="MK072273">
    <property type="protein sequence ID" value="AYV81388.1"/>
    <property type="molecule type" value="Genomic_DNA"/>
</dbReference>
<gene>
    <name evidence="1" type="ORF">Harvfovirus31_4</name>
</gene>